<dbReference type="InterPro" id="IPR005807">
    <property type="entry name" value="SecE_bac"/>
</dbReference>
<dbReference type="NCBIfam" id="TIGR00964">
    <property type="entry name" value="secE_bact"/>
    <property type="match status" value="1"/>
</dbReference>
<evidence type="ECO:0000256" key="2">
    <source>
        <dbReference type="ARBA" id="ARBA00022448"/>
    </source>
</evidence>
<evidence type="ECO:0000256" key="1">
    <source>
        <dbReference type="ARBA" id="ARBA00004370"/>
    </source>
</evidence>
<evidence type="ECO:0000256" key="9">
    <source>
        <dbReference type="SAM" id="Phobius"/>
    </source>
</evidence>
<keyword evidence="5" id="KW-0653">Protein transport</keyword>
<evidence type="ECO:0000256" key="3">
    <source>
        <dbReference type="ARBA" id="ARBA00022475"/>
    </source>
</evidence>
<evidence type="ECO:0000256" key="6">
    <source>
        <dbReference type="ARBA" id="ARBA00022989"/>
    </source>
</evidence>
<dbReference type="GO" id="GO:0006605">
    <property type="term" value="P:protein targeting"/>
    <property type="evidence" value="ECO:0007669"/>
    <property type="project" value="InterPro"/>
</dbReference>
<accession>A0A3B1BAL4</accession>
<dbReference type="GO" id="GO:0005886">
    <property type="term" value="C:plasma membrane"/>
    <property type="evidence" value="ECO:0007669"/>
    <property type="project" value="TreeGrafter"/>
</dbReference>
<reference evidence="10" key="1">
    <citation type="submission" date="2018-06" db="EMBL/GenBank/DDBJ databases">
        <authorList>
            <person name="Zhirakovskaya E."/>
        </authorList>
    </citation>
    <scope>NUCLEOTIDE SEQUENCE</scope>
</reference>
<organism evidence="10">
    <name type="scientific">hydrothermal vent metagenome</name>
    <dbReference type="NCBI Taxonomy" id="652676"/>
    <lineage>
        <taxon>unclassified sequences</taxon>
        <taxon>metagenomes</taxon>
        <taxon>ecological metagenomes</taxon>
    </lineage>
</organism>
<feature type="transmembrane region" description="Helical" evidence="9">
    <location>
        <begin position="90"/>
        <end position="110"/>
    </location>
</feature>
<protein>
    <submittedName>
        <fullName evidence="10">Protein translocase subunit SecE</fullName>
    </submittedName>
</protein>
<dbReference type="PANTHER" id="PTHR33910">
    <property type="entry name" value="PROTEIN TRANSLOCASE SUBUNIT SECE"/>
    <property type="match status" value="1"/>
</dbReference>
<feature type="transmembrane region" description="Helical" evidence="9">
    <location>
        <begin position="16"/>
        <end position="35"/>
    </location>
</feature>
<gene>
    <name evidence="10" type="ORF">MNBD_GAMMA26-2455</name>
</gene>
<feature type="transmembrane region" description="Helical" evidence="9">
    <location>
        <begin position="40"/>
        <end position="59"/>
    </location>
</feature>
<sequence length="126" mass="13868">MNAKVEVEESSGLDTVKWLVALLLVAAGIGGFYYFEEHSLLMRVLGLLAIAGVAIAVALQSSQGRRAWNFAADARTEVRKVVWPTRQETWQTTLIVFAMVLVMAFVLWLVDMGLMEIVRVATGQVG</sequence>
<dbReference type="PRINTS" id="PR01650">
    <property type="entry name" value="SECETRNLCASE"/>
</dbReference>
<keyword evidence="8 9" id="KW-0472">Membrane</keyword>
<dbReference type="GO" id="GO:0008320">
    <property type="term" value="F:protein transmembrane transporter activity"/>
    <property type="evidence" value="ECO:0007669"/>
    <property type="project" value="InterPro"/>
</dbReference>
<dbReference type="HAMAP" id="MF_00422">
    <property type="entry name" value="SecE"/>
    <property type="match status" value="1"/>
</dbReference>
<evidence type="ECO:0000256" key="8">
    <source>
        <dbReference type="ARBA" id="ARBA00023136"/>
    </source>
</evidence>
<dbReference type="InterPro" id="IPR038379">
    <property type="entry name" value="SecE_sf"/>
</dbReference>
<dbReference type="Gene3D" id="1.20.5.1030">
    <property type="entry name" value="Preprotein translocase secy subunit"/>
    <property type="match status" value="1"/>
</dbReference>
<dbReference type="PANTHER" id="PTHR33910:SF1">
    <property type="entry name" value="PROTEIN TRANSLOCASE SUBUNIT SECE"/>
    <property type="match status" value="1"/>
</dbReference>
<evidence type="ECO:0000256" key="7">
    <source>
        <dbReference type="ARBA" id="ARBA00023010"/>
    </source>
</evidence>
<keyword evidence="6 9" id="KW-1133">Transmembrane helix</keyword>
<comment type="subcellular location">
    <subcellularLocation>
        <location evidence="1">Membrane</location>
    </subcellularLocation>
</comment>
<dbReference type="Pfam" id="PF00584">
    <property type="entry name" value="SecE"/>
    <property type="match status" value="1"/>
</dbReference>
<proteinExistence type="inferred from homology"/>
<name>A0A3B1BAL4_9ZZZZ</name>
<keyword evidence="2" id="KW-0813">Transport</keyword>
<dbReference type="GO" id="GO:0009306">
    <property type="term" value="P:protein secretion"/>
    <property type="evidence" value="ECO:0007669"/>
    <property type="project" value="InterPro"/>
</dbReference>
<dbReference type="GO" id="GO:0006886">
    <property type="term" value="P:intracellular protein transport"/>
    <property type="evidence" value="ECO:0007669"/>
    <property type="project" value="InterPro"/>
</dbReference>
<keyword evidence="3" id="KW-1003">Cell membrane</keyword>
<keyword evidence="4 9" id="KW-0812">Transmembrane</keyword>
<dbReference type="InterPro" id="IPR001901">
    <property type="entry name" value="Translocase_SecE/Sec61-g"/>
</dbReference>
<evidence type="ECO:0000256" key="4">
    <source>
        <dbReference type="ARBA" id="ARBA00022692"/>
    </source>
</evidence>
<dbReference type="EMBL" id="UOFX01000085">
    <property type="protein sequence ID" value="VAX11351.1"/>
    <property type="molecule type" value="Genomic_DNA"/>
</dbReference>
<dbReference type="NCBIfam" id="NF004371">
    <property type="entry name" value="PRK05740.1-1"/>
    <property type="match status" value="1"/>
</dbReference>
<dbReference type="AlphaFoldDB" id="A0A3B1BAL4"/>
<evidence type="ECO:0000313" key="10">
    <source>
        <dbReference type="EMBL" id="VAX11351.1"/>
    </source>
</evidence>
<keyword evidence="7" id="KW-0811">Translocation</keyword>
<evidence type="ECO:0000256" key="5">
    <source>
        <dbReference type="ARBA" id="ARBA00022927"/>
    </source>
</evidence>
<dbReference type="GO" id="GO:0043952">
    <property type="term" value="P:protein transport by the Sec complex"/>
    <property type="evidence" value="ECO:0007669"/>
    <property type="project" value="TreeGrafter"/>
</dbReference>